<dbReference type="InterPro" id="IPR036162">
    <property type="entry name" value="Resolvase-like_N_sf"/>
</dbReference>
<evidence type="ECO:0000256" key="4">
    <source>
        <dbReference type="PROSITE-ProRule" id="PRU10137"/>
    </source>
</evidence>
<keyword evidence="3" id="KW-0233">DNA recombination</keyword>
<dbReference type="InterPro" id="IPR006119">
    <property type="entry name" value="Resolv_N"/>
</dbReference>
<evidence type="ECO:0000259" key="5">
    <source>
        <dbReference type="PROSITE" id="PS51736"/>
    </source>
</evidence>
<dbReference type="SMART" id="SM00857">
    <property type="entry name" value="Resolvase"/>
    <property type="match status" value="1"/>
</dbReference>
<evidence type="ECO:0000256" key="2">
    <source>
        <dbReference type="ARBA" id="ARBA00023125"/>
    </source>
</evidence>
<dbReference type="Gene3D" id="3.40.50.1390">
    <property type="entry name" value="Resolvase, N-terminal catalytic domain"/>
    <property type="match status" value="1"/>
</dbReference>
<dbReference type="InterPro" id="IPR006118">
    <property type="entry name" value="Recombinase_CS"/>
</dbReference>
<keyword evidence="2" id="KW-0238">DNA-binding</keyword>
<dbReference type="SUPFAM" id="SSF53041">
    <property type="entry name" value="Resolvase-like"/>
    <property type="match status" value="1"/>
</dbReference>
<reference evidence="6 7" key="1">
    <citation type="journal article" date="2019" name="Int. J. Syst. Evol. Microbiol.">
        <title>The Global Catalogue of Microorganisms (GCM) 10K type strain sequencing project: providing services to taxonomists for standard genome sequencing and annotation.</title>
        <authorList>
            <consortium name="The Broad Institute Genomics Platform"/>
            <consortium name="The Broad Institute Genome Sequencing Center for Infectious Disease"/>
            <person name="Wu L."/>
            <person name="Ma J."/>
        </authorList>
    </citation>
    <scope>NUCLEOTIDE SEQUENCE [LARGE SCALE GENOMIC DNA]</scope>
    <source>
        <strain evidence="6 7">JCM 14900</strain>
    </source>
</reference>
<dbReference type="Proteomes" id="UP001501343">
    <property type="component" value="Unassembled WGS sequence"/>
</dbReference>
<dbReference type="RefSeq" id="WP_344049746.1">
    <property type="nucleotide sequence ID" value="NZ_BAAAOF010000007.1"/>
</dbReference>
<dbReference type="EMBL" id="BAAAOF010000007">
    <property type="protein sequence ID" value="GAA1936610.1"/>
    <property type="molecule type" value="Genomic_DNA"/>
</dbReference>
<dbReference type="PROSITE" id="PS00397">
    <property type="entry name" value="RECOMBINASES_1"/>
    <property type="match status" value="1"/>
</dbReference>
<feature type="active site" description="O-(5'-phospho-DNA)-serine intermediate" evidence="4">
    <location>
        <position position="11"/>
    </location>
</feature>
<comment type="caution">
    <text evidence="6">The sequence shown here is derived from an EMBL/GenBank/DDBJ whole genome shotgun (WGS) entry which is preliminary data.</text>
</comment>
<dbReference type="Pfam" id="PF00239">
    <property type="entry name" value="Resolvase"/>
    <property type="match status" value="1"/>
</dbReference>
<name>A0ABN2PX34_9MICO</name>
<evidence type="ECO:0000313" key="7">
    <source>
        <dbReference type="Proteomes" id="UP001501343"/>
    </source>
</evidence>
<accession>A0ABN2PX34</accession>
<dbReference type="InterPro" id="IPR050639">
    <property type="entry name" value="SSR_resolvase"/>
</dbReference>
<keyword evidence="1" id="KW-0229">DNA integration</keyword>
<evidence type="ECO:0000256" key="3">
    <source>
        <dbReference type="ARBA" id="ARBA00023172"/>
    </source>
</evidence>
<sequence>MTTMIGYLRVSTTEQASSGLGLDAQRDAIQRYASAHGWDIIWYEDAGISAKSLDRPQLQAALDRLDVSPKKRDVGGLIVAKLDRLSRSVADFARVLELARARGWALVAIDLGVDTSTPTGELVANVMMSVAQWERRVIGERTSAAMQAAKRQGRHMGRVSVLPPATGDRLLALRRTHTLAATAAALNAEGHTTATGLPWTVNGVAKAQRRLVAHQQQAAALAA</sequence>
<dbReference type="CDD" id="cd00338">
    <property type="entry name" value="Ser_Recombinase"/>
    <property type="match status" value="1"/>
</dbReference>
<evidence type="ECO:0000256" key="1">
    <source>
        <dbReference type="ARBA" id="ARBA00022908"/>
    </source>
</evidence>
<organism evidence="6 7">
    <name type="scientific">Microbacterium aoyamense</name>
    <dbReference type="NCBI Taxonomy" id="344166"/>
    <lineage>
        <taxon>Bacteria</taxon>
        <taxon>Bacillati</taxon>
        <taxon>Actinomycetota</taxon>
        <taxon>Actinomycetes</taxon>
        <taxon>Micrococcales</taxon>
        <taxon>Microbacteriaceae</taxon>
        <taxon>Microbacterium</taxon>
    </lineage>
</organism>
<feature type="domain" description="Resolvase/invertase-type recombinase catalytic" evidence="5">
    <location>
        <begin position="3"/>
        <end position="153"/>
    </location>
</feature>
<protein>
    <recommendedName>
        <fullName evidence="5">Resolvase/invertase-type recombinase catalytic domain-containing protein</fullName>
    </recommendedName>
</protein>
<dbReference type="PANTHER" id="PTHR30461:SF2">
    <property type="entry name" value="SERINE RECOMBINASE PINE-RELATED"/>
    <property type="match status" value="1"/>
</dbReference>
<dbReference type="PROSITE" id="PS51736">
    <property type="entry name" value="RECOMBINASES_3"/>
    <property type="match status" value="1"/>
</dbReference>
<proteinExistence type="predicted"/>
<evidence type="ECO:0000313" key="6">
    <source>
        <dbReference type="EMBL" id="GAA1936610.1"/>
    </source>
</evidence>
<dbReference type="PANTHER" id="PTHR30461">
    <property type="entry name" value="DNA-INVERTASE FROM LAMBDOID PROPHAGE"/>
    <property type="match status" value="1"/>
</dbReference>
<keyword evidence="7" id="KW-1185">Reference proteome</keyword>
<gene>
    <name evidence="6" type="ORF">GCM10009775_30650</name>
</gene>